<protein>
    <submittedName>
        <fullName evidence="1">Uncharacterized protein</fullName>
    </submittedName>
</protein>
<evidence type="ECO:0000313" key="2">
    <source>
        <dbReference type="Proteomes" id="UP001139450"/>
    </source>
</evidence>
<proteinExistence type="predicted"/>
<evidence type="ECO:0000313" key="1">
    <source>
        <dbReference type="EMBL" id="MCJ8210454.1"/>
    </source>
</evidence>
<reference evidence="1" key="1">
    <citation type="submission" date="2022-04" db="EMBL/GenBank/DDBJ databases">
        <title>Mucilaginibacter sp. RS28 isolated from freshwater.</title>
        <authorList>
            <person name="Ko S.-R."/>
        </authorList>
    </citation>
    <scope>NUCLEOTIDE SEQUENCE</scope>
    <source>
        <strain evidence="1">RS28</strain>
    </source>
</reference>
<organism evidence="1 2">
    <name type="scientific">Mucilaginibacter straminoryzae</name>
    <dbReference type="NCBI Taxonomy" id="2932774"/>
    <lineage>
        <taxon>Bacteria</taxon>
        <taxon>Pseudomonadati</taxon>
        <taxon>Bacteroidota</taxon>
        <taxon>Sphingobacteriia</taxon>
        <taxon>Sphingobacteriales</taxon>
        <taxon>Sphingobacteriaceae</taxon>
        <taxon>Mucilaginibacter</taxon>
    </lineage>
</organism>
<sequence length="134" mass="15082">MMPRIKAKNILLVAPGVPDMQVLDASEKVRHVTRTSEVFPAIFELLPDLIILDHDFLGADLERIVRRIRSNNFYNKIKICCHKQKEGVKEDGLLAAIGVNYFLYEQAEKKKSAFALPKSVSTLFNSAVLNVAVQ</sequence>
<dbReference type="EMBL" id="JALJEJ010000005">
    <property type="protein sequence ID" value="MCJ8210454.1"/>
    <property type="molecule type" value="Genomic_DNA"/>
</dbReference>
<comment type="caution">
    <text evidence="1">The sequence shown here is derived from an EMBL/GenBank/DDBJ whole genome shotgun (WGS) entry which is preliminary data.</text>
</comment>
<keyword evidence="2" id="KW-1185">Reference proteome</keyword>
<accession>A0A9X1X8F2</accession>
<dbReference type="AlphaFoldDB" id="A0A9X1X8F2"/>
<dbReference type="Proteomes" id="UP001139450">
    <property type="component" value="Unassembled WGS sequence"/>
</dbReference>
<gene>
    <name evidence="1" type="ORF">MUY27_12120</name>
</gene>
<name>A0A9X1X8F2_9SPHI</name>
<dbReference type="RefSeq" id="WP_245130294.1">
    <property type="nucleotide sequence ID" value="NZ_JALJEJ010000005.1"/>
</dbReference>